<organism evidence="2 3">
    <name type="scientific">Feifania hominis</name>
    <dbReference type="NCBI Taxonomy" id="2763660"/>
    <lineage>
        <taxon>Bacteria</taxon>
        <taxon>Bacillati</taxon>
        <taxon>Bacillota</taxon>
        <taxon>Clostridia</taxon>
        <taxon>Eubacteriales</taxon>
        <taxon>Feifaniaceae</taxon>
        <taxon>Feifania</taxon>
    </lineage>
</organism>
<dbReference type="EMBL" id="JACRSP010000001">
    <property type="protein sequence ID" value="MBC8535549.1"/>
    <property type="molecule type" value="Genomic_DNA"/>
</dbReference>
<protein>
    <submittedName>
        <fullName evidence="2">Divergent PAP2 family protein</fullName>
    </submittedName>
</protein>
<reference evidence="2" key="1">
    <citation type="submission" date="2020-08" db="EMBL/GenBank/DDBJ databases">
        <title>Genome public.</title>
        <authorList>
            <person name="Liu C."/>
            <person name="Sun Q."/>
        </authorList>
    </citation>
    <scope>NUCLEOTIDE SEQUENCE</scope>
    <source>
        <strain evidence="2">BX7</strain>
    </source>
</reference>
<feature type="transmembrane region" description="Helical" evidence="1">
    <location>
        <begin position="74"/>
        <end position="93"/>
    </location>
</feature>
<proteinExistence type="predicted"/>
<keyword evidence="3" id="KW-1185">Reference proteome</keyword>
<dbReference type="InterPro" id="IPR003832">
    <property type="entry name" value="DUF212"/>
</dbReference>
<keyword evidence="1" id="KW-0812">Transmembrane</keyword>
<sequence length="148" mass="16431">MSNIVKELTGNYILNCAVITWAIAQILKVFTYLLVTKELKLSRLLGSGGMPSSHTAFVASATIAVYRVEGIHSVAFAIMFVILMVIISDAVGVRRQAGEHARVLNIIMENWEQSKKKPIDKNLKELLGHTPFEVFGGFLLAIIMAFFY</sequence>
<feature type="transmembrane region" description="Helical" evidence="1">
    <location>
        <begin position="126"/>
        <end position="147"/>
    </location>
</feature>
<gene>
    <name evidence="2" type="ORF">H8695_02415</name>
</gene>
<evidence type="ECO:0000256" key="1">
    <source>
        <dbReference type="SAM" id="Phobius"/>
    </source>
</evidence>
<dbReference type="Pfam" id="PF02681">
    <property type="entry name" value="DUF212"/>
    <property type="match status" value="1"/>
</dbReference>
<dbReference type="Proteomes" id="UP000620366">
    <property type="component" value="Unassembled WGS sequence"/>
</dbReference>
<dbReference type="RefSeq" id="WP_249299276.1">
    <property type="nucleotide sequence ID" value="NZ_JACRSP010000001.1"/>
</dbReference>
<evidence type="ECO:0000313" key="2">
    <source>
        <dbReference type="EMBL" id="MBC8535549.1"/>
    </source>
</evidence>
<keyword evidence="1" id="KW-1133">Transmembrane helix</keyword>
<comment type="caution">
    <text evidence="2">The sequence shown here is derived from an EMBL/GenBank/DDBJ whole genome shotgun (WGS) entry which is preliminary data.</text>
</comment>
<keyword evidence="1" id="KW-0472">Membrane</keyword>
<evidence type="ECO:0000313" key="3">
    <source>
        <dbReference type="Proteomes" id="UP000620366"/>
    </source>
</evidence>
<accession>A0A926HT64</accession>
<name>A0A926HT64_9FIRM</name>
<feature type="transmembrane region" description="Helical" evidence="1">
    <location>
        <begin position="12"/>
        <end position="35"/>
    </location>
</feature>
<dbReference type="PANTHER" id="PTHR31446:SF29">
    <property type="entry name" value="ACID PHOSPHATASE_VANADIUM-DEPENDENT HALOPEROXIDASE-RELATED PROTEIN"/>
    <property type="match status" value="1"/>
</dbReference>
<dbReference type="PANTHER" id="PTHR31446">
    <property type="entry name" value="ACID PHOSPHATASE/VANADIUM-DEPENDENT HALOPEROXIDASE-RELATED PROTEIN"/>
    <property type="match status" value="1"/>
</dbReference>
<dbReference type="AlphaFoldDB" id="A0A926HT64"/>